<evidence type="ECO:0000256" key="3">
    <source>
        <dbReference type="ARBA" id="ARBA00022771"/>
    </source>
</evidence>
<dbReference type="Pfam" id="PF02892">
    <property type="entry name" value="zf-BED"/>
    <property type="match status" value="1"/>
</dbReference>
<evidence type="ECO:0000256" key="2">
    <source>
        <dbReference type="ARBA" id="ARBA00022723"/>
    </source>
</evidence>
<keyword evidence="7" id="KW-0539">Nucleus</keyword>
<comment type="caution">
    <text evidence="10">The sequence shown here is derived from an EMBL/GenBank/DDBJ whole genome shotgun (WGS) entry which is preliminary data.</text>
</comment>
<dbReference type="PROSITE" id="PS50808">
    <property type="entry name" value="ZF_BED"/>
    <property type="match status" value="1"/>
</dbReference>
<evidence type="ECO:0000256" key="1">
    <source>
        <dbReference type="ARBA" id="ARBA00004123"/>
    </source>
</evidence>
<dbReference type="InterPro" id="IPR003656">
    <property type="entry name" value="Znf_BED"/>
</dbReference>
<comment type="subcellular location">
    <subcellularLocation>
        <location evidence="1">Nucleus</location>
    </subcellularLocation>
</comment>
<name>A0A8J2KZ87_9HEXA</name>
<evidence type="ECO:0000256" key="6">
    <source>
        <dbReference type="ARBA" id="ARBA00023163"/>
    </source>
</evidence>
<sequence>MSTGQVLDQVMDIDEVDLTVDTEVDVNCISKHRSKVHQHFTKIENKFQCNHCKKTFNIEKYGCTSNRLKHLNSKHPSKVEKDQTHALTQKNVILQAFQKQQKNQSEADLQRLITRFIILTDQPFVITEAQSFFELMAFGKTNAPAIPSADTIRRKIFAVYDEEKLKISQKLQSAPGKISLGADCWTAATGKSFHGILASWIDADWNFQQVGLDFDILNGNHKGKSLAASMFKVMNEYGIASKLMAITTDNASNTDTMFLELQKILSEN</sequence>
<evidence type="ECO:0000313" key="10">
    <source>
        <dbReference type="EMBL" id="CAG7824281.1"/>
    </source>
</evidence>
<dbReference type="GO" id="GO:0003677">
    <property type="term" value="F:DNA binding"/>
    <property type="evidence" value="ECO:0007669"/>
    <property type="project" value="InterPro"/>
</dbReference>
<dbReference type="PANTHER" id="PTHR46481">
    <property type="entry name" value="ZINC FINGER BED DOMAIN-CONTAINING PROTEIN 4"/>
    <property type="match status" value="1"/>
</dbReference>
<evidence type="ECO:0000256" key="4">
    <source>
        <dbReference type="ARBA" id="ARBA00022833"/>
    </source>
</evidence>
<dbReference type="InterPro" id="IPR052035">
    <property type="entry name" value="ZnF_BED_domain_contain"/>
</dbReference>
<organism evidence="10 11">
    <name type="scientific">Allacma fusca</name>
    <dbReference type="NCBI Taxonomy" id="39272"/>
    <lineage>
        <taxon>Eukaryota</taxon>
        <taxon>Metazoa</taxon>
        <taxon>Ecdysozoa</taxon>
        <taxon>Arthropoda</taxon>
        <taxon>Hexapoda</taxon>
        <taxon>Collembola</taxon>
        <taxon>Symphypleona</taxon>
        <taxon>Sminthuridae</taxon>
        <taxon>Allacma</taxon>
    </lineage>
</organism>
<gene>
    <name evidence="10" type="ORF">AFUS01_LOCUS34444</name>
</gene>
<evidence type="ECO:0000313" key="11">
    <source>
        <dbReference type="Proteomes" id="UP000708208"/>
    </source>
</evidence>
<evidence type="ECO:0000256" key="7">
    <source>
        <dbReference type="ARBA" id="ARBA00023242"/>
    </source>
</evidence>
<reference evidence="10" key="1">
    <citation type="submission" date="2021-06" db="EMBL/GenBank/DDBJ databases">
        <authorList>
            <person name="Hodson N. C."/>
            <person name="Mongue J. A."/>
            <person name="Jaron S. K."/>
        </authorList>
    </citation>
    <scope>NUCLEOTIDE SEQUENCE</scope>
</reference>
<keyword evidence="11" id="KW-1185">Reference proteome</keyword>
<evidence type="ECO:0000256" key="8">
    <source>
        <dbReference type="PROSITE-ProRule" id="PRU00027"/>
    </source>
</evidence>
<keyword evidence="5" id="KW-0805">Transcription regulation</keyword>
<proteinExistence type="predicted"/>
<accession>A0A8J2KZ87</accession>
<evidence type="ECO:0000259" key="9">
    <source>
        <dbReference type="PROSITE" id="PS50808"/>
    </source>
</evidence>
<dbReference type="EMBL" id="CAJVCH010532212">
    <property type="protein sequence ID" value="CAG7824281.1"/>
    <property type="molecule type" value="Genomic_DNA"/>
</dbReference>
<keyword evidence="6" id="KW-0804">Transcription</keyword>
<evidence type="ECO:0000256" key="5">
    <source>
        <dbReference type="ARBA" id="ARBA00023015"/>
    </source>
</evidence>
<dbReference type="Proteomes" id="UP000708208">
    <property type="component" value="Unassembled WGS sequence"/>
</dbReference>
<protein>
    <recommendedName>
        <fullName evidence="9">BED-type domain-containing protein</fullName>
    </recommendedName>
</protein>
<keyword evidence="4" id="KW-0862">Zinc</keyword>
<feature type="non-terminal residue" evidence="10">
    <location>
        <position position="1"/>
    </location>
</feature>
<feature type="domain" description="BED-type" evidence="9">
    <location>
        <begin position="31"/>
        <end position="82"/>
    </location>
</feature>
<dbReference type="OrthoDB" id="1607513at2759"/>
<dbReference type="AlphaFoldDB" id="A0A8J2KZ87"/>
<keyword evidence="3 8" id="KW-0863">Zinc-finger</keyword>
<dbReference type="GO" id="GO:0005634">
    <property type="term" value="C:nucleus"/>
    <property type="evidence" value="ECO:0007669"/>
    <property type="project" value="UniProtKB-SubCell"/>
</dbReference>
<keyword evidence="2" id="KW-0479">Metal-binding</keyword>
<dbReference type="GO" id="GO:0008270">
    <property type="term" value="F:zinc ion binding"/>
    <property type="evidence" value="ECO:0007669"/>
    <property type="project" value="UniProtKB-KW"/>
</dbReference>
<dbReference type="PANTHER" id="PTHR46481:SF10">
    <property type="entry name" value="ZINC FINGER BED DOMAIN-CONTAINING PROTEIN 39"/>
    <property type="match status" value="1"/>
</dbReference>
<dbReference type="SMART" id="SM00614">
    <property type="entry name" value="ZnF_BED"/>
    <property type="match status" value="1"/>
</dbReference>